<protein>
    <recommendedName>
        <fullName evidence="1">SCP2 domain-containing protein</fullName>
    </recommendedName>
</protein>
<dbReference type="HAMAP" id="MF_02215">
    <property type="entry name" value="UbiJ"/>
    <property type="match status" value="1"/>
</dbReference>
<dbReference type="PANTHER" id="PTHR38693">
    <property type="entry name" value="UBIQUINONE BIOSYNTHESIS PROTEIN UBIJ"/>
    <property type="match status" value="1"/>
</dbReference>
<gene>
    <name evidence="2" type="ORF">METZ01_LOCUS282139</name>
</gene>
<accession>A0A382L0H0</accession>
<dbReference type="PANTHER" id="PTHR38693:SF1">
    <property type="entry name" value="UBIQUINONE BIOSYNTHESIS ACCESSORY FACTOR UBIJ"/>
    <property type="match status" value="1"/>
</dbReference>
<dbReference type="AlphaFoldDB" id="A0A382L0H0"/>
<dbReference type="Pfam" id="PF02036">
    <property type="entry name" value="SCP2"/>
    <property type="match status" value="1"/>
</dbReference>
<proteinExistence type="inferred from homology"/>
<dbReference type="InterPro" id="IPR038989">
    <property type="entry name" value="UbiJ"/>
</dbReference>
<dbReference type="GO" id="GO:0006744">
    <property type="term" value="P:ubiquinone biosynthetic process"/>
    <property type="evidence" value="ECO:0007669"/>
    <property type="project" value="InterPro"/>
</dbReference>
<evidence type="ECO:0000313" key="2">
    <source>
        <dbReference type="EMBL" id="SVC29285.1"/>
    </source>
</evidence>
<sequence>MMQFWINKLEEYTNKVLSLDEQTFYELNKYNGKIIAFEFIHTKIKLYITPSENGLNIDSKCNKDPDVLIKSSPTNFLKTMLPSKYGVADFPVDMQVVGDITLAQDFQKIMKNLDIDLEDPLSKWVGDTLAYQIGQFMHKAGNITFKTVETLMVDISEYLRFEIEMLPDELLVEEFSKEVDLLRNDTELVSKRIDRLDIYLTNNK</sequence>
<evidence type="ECO:0000259" key="1">
    <source>
        <dbReference type="Pfam" id="PF02036"/>
    </source>
</evidence>
<organism evidence="2">
    <name type="scientific">marine metagenome</name>
    <dbReference type="NCBI Taxonomy" id="408172"/>
    <lineage>
        <taxon>unclassified sequences</taxon>
        <taxon>metagenomes</taxon>
        <taxon>ecological metagenomes</taxon>
    </lineage>
</organism>
<dbReference type="EMBL" id="UINC01083509">
    <property type="protein sequence ID" value="SVC29285.1"/>
    <property type="molecule type" value="Genomic_DNA"/>
</dbReference>
<dbReference type="InterPro" id="IPR003033">
    <property type="entry name" value="SCP2_sterol-bd_dom"/>
</dbReference>
<name>A0A382L0H0_9ZZZZ</name>
<feature type="domain" description="SCP2" evidence="1">
    <location>
        <begin position="14"/>
        <end position="111"/>
    </location>
</feature>
<reference evidence="2" key="1">
    <citation type="submission" date="2018-05" db="EMBL/GenBank/DDBJ databases">
        <authorList>
            <person name="Lanie J.A."/>
            <person name="Ng W.-L."/>
            <person name="Kazmierczak K.M."/>
            <person name="Andrzejewski T.M."/>
            <person name="Davidsen T.M."/>
            <person name="Wayne K.J."/>
            <person name="Tettelin H."/>
            <person name="Glass J.I."/>
            <person name="Rusch D."/>
            <person name="Podicherti R."/>
            <person name="Tsui H.-C.T."/>
            <person name="Winkler M.E."/>
        </authorList>
    </citation>
    <scope>NUCLEOTIDE SEQUENCE</scope>
</reference>